<name>A0A317AEG4_9PLEO</name>
<dbReference type="AlphaFoldDB" id="A0A317AEG4"/>
<feature type="region of interest" description="Disordered" evidence="1">
    <location>
        <begin position="1"/>
        <end position="34"/>
    </location>
</feature>
<dbReference type="KEGG" id="ptrr:6350448"/>
<feature type="compositionally biased region" description="Basic and acidic residues" evidence="1">
    <location>
        <begin position="7"/>
        <end position="34"/>
    </location>
</feature>
<proteinExistence type="predicted"/>
<dbReference type="Gene3D" id="1.20.120.1240">
    <property type="entry name" value="Dynamin, middle domain"/>
    <property type="match status" value="1"/>
</dbReference>
<reference evidence="2" key="1">
    <citation type="journal article" date="2018" name="BMC Genomics">
        <title>Comparative genomics of the wheat fungal pathogen Pyrenophora tritici-repentis reveals chromosomal variations and genome plasticity.</title>
        <authorList>
            <person name="Moolhuijzen P."/>
            <person name="See P.T."/>
            <person name="Hane J.K."/>
            <person name="Shi G."/>
            <person name="Liu Z."/>
            <person name="Oliver R.P."/>
            <person name="Moffat C.S."/>
        </authorList>
    </citation>
    <scope>NUCLEOTIDE SEQUENCE [LARGE SCALE GENOMIC DNA]</scope>
    <source>
        <strain evidence="2">M4</strain>
    </source>
</reference>
<dbReference type="RefSeq" id="XP_065963714.1">
    <property type="nucleotide sequence ID" value="XM_066106776.1"/>
</dbReference>
<comment type="caution">
    <text evidence="2">The sequence shown here is derived from an EMBL/GenBank/DDBJ whole genome shotgun (WGS) entry which is preliminary data.</text>
</comment>
<sequence length="310" mass="35373">MATSDRAFPELRGETRKKLETAEKKLKDLGTPRKTEREQQQYLVGIASDFQTLVRAALNADYSAHSVFNRNELRLITAIVNTTEQFNTDFVNIARTYLFESETQFAAMVPLDAFDVPDSKAFPDLERIIVSDWSIDLPQKGIMKWIKTIHQSSRGLDLGSLGHGVLPSVFREQSAKWEMIAKQYLSKIILFVHRFILKALEVVCADTQVLQLVSSAIIVELCAKYKDGMNQATFLVNVERQLKPYTLNHYFNHNQQRSHGARIKETLRPKARQEAHNTGWGKRKMLVINLSDVADAVMLRWSEQCACAEN</sequence>
<dbReference type="Proteomes" id="UP000245464">
    <property type="component" value="Chromosome 3"/>
</dbReference>
<dbReference type="EMBL" id="NQIK02000003">
    <property type="protein sequence ID" value="KAF7573844.1"/>
    <property type="molecule type" value="Genomic_DNA"/>
</dbReference>
<accession>A0A317AEG4</accession>
<evidence type="ECO:0000313" key="2">
    <source>
        <dbReference type="EMBL" id="KAF7573844.1"/>
    </source>
</evidence>
<organism evidence="2 3">
    <name type="scientific">Pyrenophora tritici-repentis</name>
    <dbReference type="NCBI Taxonomy" id="45151"/>
    <lineage>
        <taxon>Eukaryota</taxon>
        <taxon>Fungi</taxon>
        <taxon>Dikarya</taxon>
        <taxon>Ascomycota</taxon>
        <taxon>Pezizomycotina</taxon>
        <taxon>Dothideomycetes</taxon>
        <taxon>Pleosporomycetidae</taxon>
        <taxon>Pleosporales</taxon>
        <taxon>Pleosporineae</taxon>
        <taxon>Pleosporaceae</taxon>
        <taxon>Pyrenophora</taxon>
    </lineage>
</organism>
<evidence type="ECO:0000256" key="1">
    <source>
        <dbReference type="SAM" id="MobiDB-lite"/>
    </source>
</evidence>
<protein>
    <submittedName>
        <fullName evidence="2">Uncharacterized protein</fullName>
    </submittedName>
</protein>
<dbReference type="GeneID" id="6350448"/>
<gene>
    <name evidence="2" type="ORF">PtrM4_087490</name>
</gene>
<evidence type="ECO:0000313" key="3">
    <source>
        <dbReference type="Proteomes" id="UP000245464"/>
    </source>
</evidence>